<name>A0A060LYY1_9BACI</name>
<reference evidence="3 4" key="1">
    <citation type="journal article" date="2014" name="Gene">
        <title>A comparative genomic analysis of the alkalitolerant soil bacterium Bacillus lehensis G1.</title>
        <authorList>
            <person name="Noor Y.M."/>
            <person name="Samsulrizal N.H."/>
            <person name="Jema'on N.A."/>
            <person name="Low K.O."/>
            <person name="Ramli A.N."/>
            <person name="Alias N.I."/>
            <person name="Damis S.I."/>
            <person name="Fuzi S.F."/>
            <person name="Isa M.N."/>
            <person name="Murad A.M."/>
            <person name="Raih M.F."/>
            <person name="Bakar F.D."/>
            <person name="Najimudin N."/>
            <person name="Mahadi N.M."/>
            <person name="Illias R.M."/>
        </authorList>
    </citation>
    <scope>NUCLEOTIDE SEQUENCE [LARGE SCALE GENOMIC DNA]</scope>
    <source>
        <strain evidence="3 4">G1</strain>
    </source>
</reference>
<keyword evidence="1" id="KW-0812">Transmembrane</keyword>
<dbReference type="eggNOG" id="ENOG50308GZ">
    <property type="taxonomic scope" value="Bacteria"/>
</dbReference>
<feature type="domain" description="DUF1468" evidence="2">
    <location>
        <begin position="9"/>
        <end position="138"/>
    </location>
</feature>
<sequence length="144" mass="16395">MNKDILNIVFTLFLCIVFGSAAILALEFSRLAQFFPLYVSVAGTILSIIYLIVLLIQYNKNRHEQERIAFIKPLRYIGWIVGYIGVIYVFGMFIATSLFILSFLLIETTMVWWKSLISVVCVLVAISTASRLLGVYWPTNILGF</sequence>
<feature type="transmembrane region" description="Helical" evidence="1">
    <location>
        <begin position="112"/>
        <end position="137"/>
    </location>
</feature>
<keyword evidence="1" id="KW-1133">Transmembrane helix</keyword>
<feature type="transmembrane region" description="Helical" evidence="1">
    <location>
        <begin position="76"/>
        <end position="106"/>
    </location>
</feature>
<protein>
    <recommendedName>
        <fullName evidence="2">DUF1468 domain-containing protein</fullName>
    </recommendedName>
</protein>
<dbReference type="RefSeq" id="WP_038477636.1">
    <property type="nucleotide sequence ID" value="NZ_CP003923.1"/>
</dbReference>
<accession>A0A060LYY1</accession>
<dbReference type="OrthoDB" id="2720811at2"/>
<dbReference type="Proteomes" id="UP000027142">
    <property type="component" value="Chromosome"/>
</dbReference>
<dbReference type="HOGENOM" id="CLU_1792605_0_0_9"/>
<dbReference type="Pfam" id="PF07331">
    <property type="entry name" value="TctB"/>
    <property type="match status" value="1"/>
</dbReference>
<dbReference type="EMBL" id="CP003923">
    <property type="protein sequence ID" value="AIC93493.1"/>
    <property type="molecule type" value="Genomic_DNA"/>
</dbReference>
<dbReference type="KEGG" id="ble:BleG1_0885"/>
<dbReference type="STRING" id="1246626.BleG1_0885"/>
<keyword evidence="1" id="KW-0472">Membrane</keyword>
<proteinExistence type="predicted"/>
<evidence type="ECO:0000313" key="4">
    <source>
        <dbReference type="Proteomes" id="UP000027142"/>
    </source>
</evidence>
<evidence type="ECO:0000313" key="3">
    <source>
        <dbReference type="EMBL" id="AIC93493.1"/>
    </source>
</evidence>
<feature type="transmembrane region" description="Helical" evidence="1">
    <location>
        <begin position="35"/>
        <end position="56"/>
    </location>
</feature>
<dbReference type="InterPro" id="IPR009936">
    <property type="entry name" value="DUF1468"/>
</dbReference>
<gene>
    <name evidence="3" type="ORF">BleG1_0885</name>
</gene>
<dbReference type="PATRIC" id="fig|1246626.3.peg.890"/>
<keyword evidence="4" id="KW-1185">Reference proteome</keyword>
<evidence type="ECO:0000256" key="1">
    <source>
        <dbReference type="SAM" id="Phobius"/>
    </source>
</evidence>
<evidence type="ECO:0000259" key="2">
    <source>
        <dbReference type="Pfam" id="PF07331"/>
    </source>
</evidence>
<dbReference type="AlphaFoldDB" id="A0A060LYY1"/>
<organism evidence="3 4">
    <name type="scientific">Shouchella lehensis G1</name>
    <dbReference type="NCBI Taxonomy" id="1246626"/>
    <lineage>
        <taxon>Bacteria</taxon>
        <taxon>Bacillati</taxon>
        <taxon>Bacillota</taxon>
        <taxon>Bacilli</taxon>
        <taxon>Bacillales</taxon>
        <taxon>Bacillaceae</taxon>
        <taxon>Shouchella</taxon>
    </lineage>
</organism>